<dbReference type="PROSITE" id="PS00675">
    <property type="entry name" value="SIGMA54_INTERACT_1"/>
    <property type="match status" value="1"/>
</dbReference>
<dbReference type="Pfam" id="PF13476">
    <property type="entry name" value="AAA_23"/>
    <property type="match status" value="1"/>
</dbReference>
<reference evidence="3" key="1">
    <citation type="submission" date="2020-10" db="EMBL/GenBank/DDBJ databases">
        <authorList>
            <person name="Gilroy R."/>
        </authorList>
    </citation>
    <scope>NUCLEOTIDE SEQUENCE</scope>
    <source>
        <strain evidence="3">B1-15692</strain>
    </source>
</reference>
<feature type="domain" description="Rad50/SbcC-type AAA" evidence="2">
    <location>
        <begin position="5"/>
        <end position="228"/>
    </location>
</feature>
<evidence type="ECO:0000313" key="3">
    <source>
        <dbReference type="EMBL" id="MBO8466656.1"/>
    </source>
</evidence>
<keyword evidence="1" id="KW-0175">Coiled coil</keyword>
<feature type="coiled-coil region" evidence="1">
    <location>
        <begin position="400"/>
        <end position="448"/>
    </location>
</feature>
<dbReference type="EMBL" id="JADIMH010000013">
    <property type="protein sequence ID" value="MBO8466656.1"/>
    <property type="molecule type" value="Genomic_DNA"/>
</dbReference>
<reference evidence="3" key="2">
    <citation type="journal article" date="2021" name="PeerJ">
        <title>Extensive microbial diversity within the chicken gut microbiome revealed by metagenomics and culture.</title>
        <authorList>
            <person name="Gilroy R."/>
            <person name="Ravi A."/>
            <person name="Getino M."/>
            <person name="Pursley I."/>
            <person name="Horton D.L."/>
            <person name="Alikhan N.F."/>
            <person name="Baker D."/>
            <person name="Gharbi K."/>
            <person name="Hall N."/>
            <person name="Watson M."/>
            <person name="Adriaenssens E.M."/>
            <person name="Foster-Nyarko E."/>
            <person name="Jarju S."/>
            <person name="Secka A."/>
            <person name="Antonio M."/>
            <person name="Oren A."/>
            <person name="Chaudhuri R.R."/>
            <person name="La Ragione R."/>
            <person name="Hildebrand F."/>
            <person name="Pallen M.J."/>
        </authorList>
    </citation>
    <scope>NUCLEOTIDE SEQUENCE</scope>
    <source>
        <strain evidence="3">B1-15692</strain>
    </source>
</reference>
<comment type="caution">
    <text evidence="3">The sequence shown here is derived from an EMBL/GenBank/DDBJ whole genome shotgun (WGS) entry which is preliminary data.</text>
</comment>
<evidence type="ECO:0000313" key="4">
    <source>
        <dbReference type="Proteomes" id="UP000823660"/>
    </source>
</evidence>
<dbReference type="InterPro" id="IPR027417">
    <property type="entry name" value="P-loop_NTPase"/>
</dbReference>
<gene>
    <name evidence="3" type="ORF">IAB99_02685</name>
</gene>
<dbReference type="SUPFAM" id="SSF52540">
    <property type="entry name" value="P-loop containing nucleoside triphosphate hydrolases"/>
    <property type="match status" value="1"/>
</dbReference>
<dbReference type="Pfam" id="PF13558">
    <property type="entry name" value="SbcC_Walker_B"/>
    <property type="match status" value="1"/>
</dbReference>
<feature type="coiled-coil region" evidence="1">
    <location>
        <begin position="602"/>
        <end position="719"/>
    </location>
</feature>
<evidence type="ECO:0000259" key="2">
    <source>
        <dbReference type="Pfam" id="PF13476"/>
    </source>
</evidence>
<dbReference type="PANTHER" id="PTHR32114">
    <property type="entry name" value="ABC TRANSPORTER ABCH.3"/>
    <property type="match status" value="1"/>
</dbReference>
<feature type="coiled-coil region" evidence="1">
    <location>
        <begin position="238"/>
        <end position="292"/>
    </location>
</feature>
<feature type="coiled-coil region" evidence="1">
    <location>
        <begin position="488"/>
        <end position="515"/>
    </location>
</feature>
<dbReference type="PANTHER" id="PTHR32114:SF2">
    <property type="entry name" value="ABC TRANSPORTER ABCH.3"/>
    <property type="match status" value="1"/>
</dbReference>
<dbReference type="GO" id="GO:0006302">
    <property type="term" value="P:double-strand break repair"/>
    <property type="evidence" value="ECO:0007669"/>
    <property type="project" value="InterPro"/>
</dbReference>
<dbReference type="Proteomes" id="UP000823660">
    <property type="component" value="Unassembled WGS sequence"/>
</dbReference>
<protein>
    <submittedName>
        <fullName evidence="3">AAA family ATPase</fullName>
    </submittedName>
</protein>
<dbReference type="InterPro" id="IPR038729">
    <property type="entry name" value="Rad50/SbcC_AAA"/>
</dbReference>
<dbReference type="Gene3D" id="3.40.50.300">
    <property type="entry name" value="P-loop containing nucleotide triphosphate hydrolases"/>
    <property type="match status" value="2"/>
</dbReference>
<dbReference type="AlphaFoldDB" id="A0A9D9I643"/>
<name>A0A9D9I643_9BACT</name>
<dbReference type="GO" id="GO:0016887">
    <property type="term" value="F:ATP hydrolysis activity"/>
    <property type="evidence" value="ECO:0007669"/>
    <property type="project" value="InterPro"/>
</dbReference>
<evidence type="ECO:0000256" key="1">
    <source>
        <dbReference type="SAM" id="Coils"/>
    </source>
</evidence>
<organism evidence="3 4">
    <name type="scientific">Candidatus Cryptobacteroides faecipullorum</name>
    <dbReference type="NCBI Taxonomy" id="2840764"/>
    <lineage>
        <taxon>Bacteria</taxon>
        <taxon>Pseudomonadati</taxon>
        <taxon>Bacteroidota</taxon>
        <taxon>Bacteroidia</taxon>
        <taxon>Bacteroidales</taxon>
        <taxon>Candidatus Cryptobacteroides</taxon>
    </lineage>
</organism>
<proteinExistence type="predicted"/>
<dbReference type="InterPro" id="IPR025662">
    <property type="entry name" value="Sigma_54_int_dom_ATP-bd_1"/>
</dbReference>
<sequence length="1145" mass="127086">MELKSLVIKNIASIESARIDFCEEPLRDEAIFLICGETGAGKSTILDAICLALYNQAPRLAAAAKEWIGDDALPAGKRDPEGDISTEDPKQFLRKGAVEASVTLVFTGLDGMDYTSVWSVRRAYGNIERKIQDIVWTISWGNGEILHKRNDVKSKVEQVTGMTFEQYCRTSMLAQGEFARFLKSEENAKADILEKLTRTDIYARIGARLALKTKEKKEACDRQLEKISGIVLLDGEERKALQEQVASKEASLDSMLKKKEEISLKLRWIQTQAELEEKVAKSRLEVQEARAVTASEEFLCDEKTCQEWDATSGQRSALVRKKELEASERKLTEEVEAAGNAFVSLSCNLAVKESELAGMMARYDNIDRKLQSRRQYAGMYALSESICERLRAVISGKTTINGLTAKLAETEAKLKEHTAAHERQMESLAEMRQERDSVRKRLESLLASISAADKEAKTVAKEKTDAGISLVKDAGLSVKEMQKAYARKSKEQATLESYRKSYVEAKEKAAAAHEAFVTADRRYAEAYSLYDRMKDSLDNWAKVARSKLQPGGKCPLCGQEIHSVATDEDFEKIMAPINSDLERKSAERKSAEICRNDAVAAVKSLETSIRNEETVLKAAEEEYFAARKDAVSGCDSISVSPDDENILDVLRDRYRSLEAVRETLIKDLETISEQERSAMALQENIDRQAGRIESGTELLKQTAEEISSLEKDAAGLRAGVSAASRNVESAISQIDKDMAGIKWQDAFDAAPEEFISAFKRESEQYSKDKEEASALSASIGEKKTVLGRIEETRRDILVSFPSWAGNDSGKRIKTSTAGWEDILKEWIGLYSKANSIKDRIKSIEKDISILKAFLEEFYVRQEISAERLESLASMSPEDVGRLKDSVASRRSAAATAESVLAQRENDLMKHRLSSPEMDAGDTAESLGSAIMEIETGINAMNRDIGAIRQRLVADDENTRLAGHEKEIAEKLIRQSEKWNRLNSIFGDAEGKKFKKIAQGYVMSELVRNANVYLSRLSGRYVLDSQPGSLTLTVRDMYQGGAVRSVMTLSGGETFLVSLSLALGLSSLSHGSLKVNILFIDEGFGTLSSEYLNTVMEALENLHQIGGRKVGIISHIESLRERVPTQIRVKRHGNSSSTVEIVTATS</sequence>
<accession>A0A9D9I643</accession>
<dbReference type="SUPFAM" id="SSF75712">
    <property type="entry name" value="Rad50 coiled-coil Zn hook"/>
    <property type="match status" value="1"/>
</dbReference>